<organism evidence="2">
    <name type="scientific">marine sediment metagenome</name>
    <dbReference type="NCBI Taxonomy" id="412755"/>
    <lineage>
        <taxon>unclassified sequences</taxon>
        <taxon>metagenomes</taxon>
        <taxon>ecological metagenomes</taxon>
    </lineage>
</organism>
<feature type="non-terminal residue" evidence="2">
    <location>
        <position position="163"/>
    </location>
</feature>
<dbReference type="EMBL" id="BARS01056803">
    <property type="protein sequence ID" value="GAG45919.1"/>
    <property type="molecule type" value="Genomic_DNA"/>
</dbReference>
<gene>
    <name evidence="2" type="ORF">S01H1_83527</name>
</gene>
<dbReference type="AlphaFoldDB" id="X0XRU5"/>
<dbReference type="InterPro" id="IPR012332">
    <property type="entry name" value="Autotransporter_pectin_lyase_C"/>
</dbReference>
<dbReference type="Pfam" id="PF12951">
    <property type="entry name" value="PATR"/>
    <property type="match status" value="1"/>
</dbReference>
<evidence type="ECO:0000313" key="2">
    <source>
        <dbReference type="EMBL" id="GAG45919.1"/>
    </source>
</evidence>
<dbReference type="Gene3D" id="2.160.20.20">
    <property type="match status" value="1"/>
</dbReference>
<feature type="non-terminal residue" evidence="2">
    <location>
        <position position="1"/>
    </location>
</feature>
<proteinExistence type="predicted"/>
<protein>
    <submittedName>
        <fullName evidence="2">Uncharacterized protein</fullName>
    </submittedName>
</protein>
<dbReference type="SUPFAM" id="SSF51126">
    <property type="entry name" value="Pectin lyase-like"/>
    <property type="match status" value="1"/>
</dbReference>
<reference evidence="2" key="1">
    <citation type="journal article" date="2014" name="Front. Microbiol.">
        <title>High frequency of phylogenetically diverse reductive dehalogenase-homologous genes in deep subseafloor sedimentary metagenomes.</title>
        <authorList>
            <person name="Kawai M."/>
            <person name="Futagami T."/>
            <person name="Toyoda A."/>
            <person name="Takaki Y."/>
            <person name="Nishi S."/>
            <person name="Hori S."/>
            <person name="Arai W."/>
            <person name="Tsubouchi T."/>
            <person name="Morono Y."/>
            <person name="Uchiyama I."/>
            <person name="Ito T."/>
            <person name="Fujiyama A."/>
            <person name="Inagaki F."/>
            <person name="Takami H."/>
        </authorList>
    </citation>
    <scope>NUCLEOTIDE SEQUENCE</scope>
    <source>
        <strain evidence="2">Expedition CK06-06</strain>
    </source>
</reference>
<comment type="caution">
    <text evidence="2">The sequence shown here is derived from an EMBL/GenBank/DDBJ whole genome shotgun (WGS) entry which is preliminary data.</text>
</comment>
<evidence type="ECO:0000256" key="1">
    <source>
        <dbReference type="ARBA" id="ARBA00022729"/>
    </source>
</evidence>
<name>X0XRU5_9ZZZZ</name>
<dbReference type="InterPro" id="IPR013425">
    <property type="entry name" value="Autotrns_rpt"/>
</dbReference>
<dbReference type="InterPro" id="IPR011050">
    <property type="entry name" value="Pectin_lyase_fold/virulence"/>
</dbReference>
<keyword evidence="1" id="KW-0732">Signal</keyword>
<accession>X0XRU5</accession>
<dbReference type="NCBIfam" id="TIGR02601">
    <property type="entry name" value="autotrns_rpt"/>
    <property type="match status" value="1"/>
</dbReference>
<sequence length="163" mass="16664">GDYYLGVELYEVTDLDGQQYALAWHAVIETATLLWTGAIDDAWDIDGTANWSQASLPRQYTDGDHVIFNDTAVAAPLIDLTATVNPGSVLVNNDAVNFEFGGAGSIAGSCGLTKNGAAMLTIATSNTYTGDTRINAGTVTVAADGALGAGAVKLGDTTGSSDA</sequence>